<name>A0A8T0HCI9_CERPU</name>
<dbReference type="AlphaFoldDB" id="A0A8T0HCI9"/>
<feature type="transmembrane region" description="Helical" evidence="1">
    <location>
        <begin position="68"/>
        <end position="87"/>
    </location>
</feature>
<evidence type="ECO:0000313" key="2">
    <source>
        <dbReference type="EMBL" id="KAG0568148.1"/>
    </source>
</evidence>
<keyword evidence="3" id="KW-1185">Reference proteome</keyword>
<gene>
    <name evidence="2" type="ORF">KC19_7G190100</name>
</gene>
<comment type="caution">
    <text evidence="2">The sequence shown here is derived from an EMBL/GenBank/DDBJ whole genome shotgun (WGS) entry which is preliminary data.</text>
</comment>
<organism evidence="2 3">
    <name type="scientific">Ceratodon purpureus</name>
    <name type="common">Fire moss</name>
    <name type="synonym">Dicranum purpureum</name>
    <dbReference type="NCBI Taxonomy" id="3225"/>
    <lineage>
        <taxon>Eukaryota</taxon>
        <taxon>Viridiplantae</taxon>
        <taxon>Streptophyta</taxon>
        <taxon>Embryophyta</taxon>
        <taxon>Bryophyta</taxon>
        <taxon>Bryophytina</taxon>
        <taxon>Bryopsida</taxon>
        <taxon>Dicranidae</taxon>
        <taxon>Pseudoditrichales</taxon>
        <taxon>Ditrichaceae</taxon>
        <taxon>Ceratodon</taxon>
    </lineage>
</organism>
<protein>
    <submittedName>
        <fullName evidence="2">Uncharacterized protein</fullName>
    </submittedName>
</protein>
<evidence type="ECO:0000256" key="1">
    <source>
        <dbReference type="SAM" id="Phobius"/>
    </source>
</evidence>
<accession>A0A8T0HCI9</accession>
<keyword evidence="1" id="KW-1133">Transmembrane helix</keyword>
<keyword evidence="1" id="KW-0812">Transmembrane</keyword>
<proteinExistence type="predicted"/>
<dbReference type="Proteomes" id="UP000822688">
    <property type="component" value="Chromosome 7"/>
</dbReference>
<reference evidence="2" key="1">
    <citation type="submission" date="2020-06" db="EMBL/GenBank/DDBJ databases">
        <title>WGS assembly of Ceratodon purpureus strain R40.</title>
        <authorList>
            <person name="Carey S.B."/>
            <person name="Jenkins J."/>
            <person name="Shu S."/>
            <person name="Lovell J.T."/>
            <person name="Sreedasyam A."/>
            <person name="Maumus F."/>
            <person name="Tiley G.P."/>
            <person name="Fernandez-Pozo N."/>
            <person name="Barry K."/>
            <person name="Chen C."/>
            <person name="Wang M."/>
            <person name="Lipzen A."/>
            <person name="Daum C."/>
            <person name="Saski C.A."/>
            <person name="Payton A.C."/>
            <person name="Mcbreen J.C."/>
            <person name="Conrad R.E."/>
            <person name="Kollar L.M."/>
            <person name="Olsson S."/>
            <person name="Huttunen S."/>
            <person name="Landis J.B."/>
            <person name="Wickett N.J."/>
            <person name="Johnson M.G."/>
            <person name="Rensing S.A."/>
            <person name="Grimwood J."/>
            <person name="Schmutz J."/>
            <person name="Mcdaniel S.F."/>
        </authorList>
    </citation>
    <scope>NUCLEOTIDE SEQUENCE</scope>
    <source>
        <strain evidence="2">R40</strain>
    </source>
</reference>
<dbReference type="EMBL" id="CM026428">
    <property type="protein sequence ID" value="KAG0568148.1"/>
    <property type="molecule type" value="Genomic_DNA"/>
</dbReference>
<sequence>MHKNSLRSLTGHRNCSLFSLPQAWRELVEDVTSAYSSAVFPAKSWRKHSAICHFLKNFVFAGPRTKGVGLLLEFCVFITGSAHYVLGNYVRKSLVMRDNFCNEDKPCYFHDAKFNF</sequence>
<evidence type="ECO:0000313" key="3">
    <source>
        <dbReference type="Proteomes" id="UP000822688"/>
    </source>
</evidence>
<keyword evidence="1" id="KW-0472">Membrane</keyword>